<keyword evidence="2" id="KW-0472">Membrane</keyword>
<feature type="transmembrane region" description="Helical" evidence="2">
    <location>
        <begin position="54"/>
        <end position="78"/>
    </location>
</feature>
<feature type="transmembrane region" description="Helical" evidence="2">
    <location>
        <begin position="171"/>
        <end position="192"/>
    </location>
</feature>
<dbReference type="AlphaFoldDB" id="A0A3P6TIK8"/>
<evidence type="ECO:0008006" key="5">
    <source>
        <dbReference type="Google" id="ProtNLM"/>
    </source>
</evidence>
<keyword evidence="2" id="KW-0812">Transmembrane</keyword>
<evidence type="ECO:0000256" key="2">
    <source>
        <dbReference type="SAM" id="Phobius"/>
    </source>
</evidence>
<dbReference type="EMBL" id="UYRU01044862">
    <property type="protein sequence ID" value="VDK87962.1"/>
    <property type="molecule type" value="Genomic_DNA"/>
</dbReference>
<accession>A0A3P6TIK8</accession>
<proteinExistence type="predicted"/>
<feature type="compositionally biased region" description="Low complexity" evidence="1">
    <location>
        <begin position="315"/>
        <end position="330"/>
    </location>
</feature>
<feature type="region of interest" description="Disordered" evidence="1">
    <location>
        <begin position="309"/>
        <end position="330"/>
    </location>
</feature>
<reference evidence="3 4" key="1">
    <citation type="submission" date="2018-11" db="EMBL/GenBank/DDBJ databases">
        <authorList>
            <consortium name="Pathogen Informatics"/>
        </authorList>
    </citation>
    <scope>NUCLEOTIDE SEQUENCE [LARGE SCALE GENOMIC DNA]</scope>
</reference>
<protein>
    <recommendedName>
        <fullName evidence="5">Transmembrane protein</fullName>
    </recommendedName>
</protein>
<evidence type="ECO:0000256" key="1">
    <source>
        <dbReference type="SAM" id="MobiDB-lite"/>
    </source>
</evidence>
<evidence type="ECO:0000313" key="4">
    <source>
        <dbReference type="Proteomes" id="UP000281553"/>
    </source>
</evidence>
<sequence>MLLSSAADAKMQHPPGYFDTPLKMTAGTITPSNNTSWDRILRLLVTPDGQYTSYLVFCSATLTIALILLLLLVLLLVAKRRKSPPYGLSLKYLYLKTAEKVEFVKFNEDHKFSRKREPTFTGKYALLESRLTAARKKPNHADFANLSNGQHFSFPPFTCVKKAAIVSYLSFRVFYTFIFTFSVALSMLFSLWPPYLDGSTASTQNPSVVPRGRLVGLREPTVESSYSFVSQLPLAQQIAFSRETLTDEELSVQITRATQVVLACQQLVITQIVDVVRELDHVIQKLLDDELSLPEVKWNDSVRTAMPSLIPPPGSSAAATAESASTPGTSPNLLQVMDTFVMWLMTEFHQAIQNYLRHLKTEVEYAMMPDVALFSDMLSRVYSSQWLLFARRMLNSTAGGYEGAGSGSRWWKPVDSADIVSSVDAETTGANMSKIDFARQLGLAEAENFLWTPTRIEKE</sequence>
<gene>
    <name evidence="3" type="ORF">DILT_LOCUS4122</name>
</gene>
<dbReference type="OrthoDB" id="6239287at2759"/>
<name>A0A3P6TIK8_DIBLA</name>
<evidence type="ECO:0000313" key="3">
    <source>
        <dbReference type="EMBL" id="VDK87962.1"/>
    </source>
</evidence>
<keyword evidence="2" id="KW-1133">Transmembrane helix</keyword>
<dbReference type="Proteomes" id="UP000281553">
    <property type="component" value="Unassembled WGS sequence"/>
</dbReference>
<organism evidence="3 4">
    <name type="scientific">Dibothriocephalus latus</name>
    <name type="common">Fish tapeworm</name>
    <name type="synonym">Diphyllobothrium latum</name>
    <dbReference type="NCBI Taxonomy" id="60516"/>
    <lineage>
        <taxon>Eukaryota</taxon>
        <taxon>Metazoa</taxon>
        <taxon>Spiralia</taxon>
        <taxon>Lophotrochozoa</taxon>
        <taxon>Platyhelminthes</taxon>
        <taxon>Cestoda</taxon>
        <taxon>Eucestoda</taxon>
        <taxon>Diphyllobothriidea</taxon>
        <taxon>Diphyllobothriidae</taxon>
        <taxon>Dibothriocephalus</taxon>
    </lineage>
</organism>
<keyword evidence="4" id="KW-1185">Reference proteome</keyword>